<dbReference type="Proteomes" id="UP000630660">
    <property type="component" value="Unassembled WGS sequence"/>
</dbReference>
<name>A0A9D5KB58_UNCW3</name>
<sequence length="267" mass="31570">MNRSMLDELPEDVLQRLLAGENHSDYSDLVDFDIKVRNIWKALLKENPVPETKTEELDNGWRQDWLDNFSKENRLVAVLIEIWEQEILSPLVRMYQAGNLLVQPFPADEALMRDIRNDSEWYDLTLSAYLNEIYVFKCRVQFWLTKIEKELKRYPEAPESIEELTKRALQDVESLTNQLTQIRGKHMYIYGYSDLELELHDASDIVAPEDSEMDLDSRDLLHSLNKIYKIEWKEITRNHKSAFLKVLDLVSKVFRDSIFFLSPGLKR</sequence>
<organism evidence="1 2">
    <name type="scientific">candidate division WOR-3 bacterium</name>
    <dbReference type="NCBI Taxonomy" id="2052148"/>
    <lineage>
        <taxon>Bacteria</taxon>
        <taxon>Bacteria division WOR-3</taxon>
    </lineage>
</organism>
<reference evidence="1" key="1">
    <citation type="submission" date="2019-11" db="EMBL/GenBank/DDBJ databases">
        <title>Microbial mats filling the niche in hypersaline microbial mats.</title>
        <authorList>
            <person name="Wong H.L."/>
            <person name="Macleod F.I."/>
            <person name="White R.A. III"/>
            <person name="Burns B.P."/>
        </authorList>
    </citation>
    <scope>NUCLEOTIDE SEQUENCE</scope>
    <source>
        <strain evidence="1">Bin_327</strain>
    </source>
</reference>
<accession>A0A9D5KB58</accession>
<protein>
    <submittedName>
        <fullName evidence="1">Uncharacterized protein</fullName>
    </submittedName>
</protein>
<dbReference type="AlphaFoldDB" id="A0A9D5KB58"/>
<evidence type="ECO:0000313" key="2">
    <source>
        <dbReference type="Proteomes" id="UP000630660"/>
    </source>
</evidence>
<dbReference type="EMBL" id="WJKJ01000351">
    <property type="protein sequence ID" value="MBD3365663.1"/>
    <property type="molecule type" value="Genomic_DNA"/>
</dbReference>
<proteinExistence type="predicted"/>
<comment type="caution">
    <text evidence="1">The sequence shown here is derived from an EMBL/GenBank/DDBJ whole genome shotgun (WGS) entry which is preliminary data.</text>
</comment>
<evidence type="ECO:0000313" key="1">
    <source>
        <dbReference type="EMBL" id="MBD3365663.1"/>
    </source>
</evidence>
<gene>
    <name evidence="1" type="ORF">GF359_10665</name>
</gene>